<keyword evidence="1" id="KW-0677">Repeat</keyword>
<keyword evidence="4" id="KW-1185">Reference proteome</keyword>
<dbReference type="InterPro" id="IPR002885">
    <property type="entry name" value="PPR_rpt"/>
</dbReference>
<gene>
    <name evidence="3" type="ORF">IFM89_028465</name>
</gene>
<organism evidence="3 4">
    <name type="scientific">Coptis chinensis</name>
    <dbReference type="NCBI Taxonomy" id="261450"/>
    <lineage>
        <taxon>Eukaryota</taxon>
        <taxon>Viridiplantae</taxon>
        <taxon>Streptophyta</taxon>
        <taxon>Embryophyta</taxon>
        <taxon>Tracheophyta</taxon>
        <taxon>Spermatophyta</taxon>
        <taxon>Magnoliopsida</taxon>
        <taxon>Ranunculales</taxon>
        <taxon>Ranunculaceae</taxon>
        <taxon>Coptidoideae</taxon>
        <taxon>Coptis</taxon>
    </lineage>
</organism>
<evidence type="ECO:0000313" key="3">
    <source>
        <dbReference type="EMBL" id="KAF9621877.1"/>
    </source>
</evidence>
<dbReference type="PANTHER" id="PTHR47926">
    <property type="entry name" value="PENTATRICOPEPTIDE REPEAT-CONTAINING PROTEIN"/>
    <property type="match status" value="1"/>
</dbReference>
<dbReference type="NCBIfam" id="TIGR00756">
    <property type="entry name" value="PPR"/>
    <property type="match status" value="3"/>
</dbReference>
<dbReference type="OrthoDB" id="185373at2759"/>
<evidence type="ECO:0000256" key="2">
    <source>
        <dbReference type="PROSITE-ProRule" id="PRU00708"/>
    </source>
</evidence>
<dbReference type="EMBL" id="JADFTS010000002">
    <property type="protein sequence ID" value="KAF9621877.1"/>
    <property type="molecule type" value="Genomic_DNA"/>
</dbReference>
<accession>A0A835M9Y7</accession>
<dbReference type="InterPro" id="IPR011990">
    <property type="entry name" value="TPR-like_helical_dom_sf"/>
</dbReference>
<sequence length="152" mass="17118">MVKLQELVQSGLRPDQVTIVSSLSICTSDITVREIHGYILRNGLECISEICNILISMYGKFGRIEEARRIFKKTIRPDNVAWNALISSYAQNGYFDESIQLLRDMKHGGLNADVVTYCGIVSSLAQNNMPNDAVRLFNRDVGFGIETRRCDL</sequence>
<dbReference type="PROSITE" id="PS51375">
    <property type="entry name" value="PPR"/>
    <property type="match status" value="1"/>
</dbReference>
<reference evidence="3 4" key="1">
    <citation type="submission" date="2020-10" db="EMBL/GenBank/DDBJ databases">
        <title>The Coptis chinensis genome and diversification of protoberbering-type alkaloids.</title>
        <authorList>
            <person name="Wang B."/>
            <person name="Shu S."/>
            <person name="Song C."/>
            <person name="Liu Y."/>
        </authorList>
    </citation>
    <scope>NUCLEOTIDE SEQUENCE [LARGE SCALE GENOMIC DNA]</scope>
    <source>
        <strain evidence="3">HL-2020</strain>
        <tissue evidence="3">Leaf</tissue>
    </source>
</reference>
<comment type="caution">
    <text evidence="3">The sequence shown here is derived from an EMBL/GenBank/DDBJ whole genome shotgun (WGS) entry which is preliminary data.</text>
</comment>
<dbReference type="Gene3D" id="1.25.40.10">
    <property type="entry name" value="Tetratricopeptide repeat domain"/>
    <property type="match status" value="1"/>
</dbReference>
<dbReference type="Proteomes" id="UP000631114">
    <property type="component" value="Unassembled WGS sequence"/>
</dbReference>
<dbReference type="GO" id="GO:0003723">
    <property type="term" value="F:RNA binding"/>
    <property type="evidence" value="ECO:0007669"/>
    <property type="project" value="InterPro"/>
</dbReference>
<dbReference type="Pfam" id="PF01535">
    <property type="entry name" value="PPR"/>
    <property type="match status" value="1"/>
</dbReference>
<dbReference type="GO" id="GO:0009451">
    <property type="term" value="P:RNA modification"/>
    <property type="evidence" value="ECO:0007669"/>
    <property type="project" value="InterPro"/>
</dbReference>
<dbReference type="InterPro" id="IPR046960">
    <property type="entry name" value="PPR_At4g14850-like_plant"/>
</dbReference>
<feature type="repeat" description="PPR" evidence="2">
    <location>
        <begin position="78"/>
        <end position="112"/>
    </location>
</feature>
<dbReference type="Pfam" id="PF13041">
    <property type="entry name" value="PPR_2"/>
    <property type="match status" value="1"/>
</dbReference>
<proteinExistence type="predicted"/>
<name>A0A835M9Y7_9MAGN</name>
<dbReference type="AlphaFoldDB" id="A0A835M9Y7"/>
<evidence type="ECO:0000256" key="1">
    <source>
        <dbReference type="ARBA" id="ARBA00022737"/>
    </source>
</evidence>
<protein>
    <recommendedName>
        <fullName evidence="5">Pentatricopeptide repeat-containing protein</fullName>
    </recommendedName>
</protein>
<evidence type="ECO:0000313" key="4">
    <source>
        <dbReference type="Proteomes" id="UP000631114"/>
    </source>
</evidence>
<dbReference type="PANTHER" id="PTHR47926:SF354">
    <property type="entry name" value="REPEAT (PPR-LIKE) SUPERFAMILY PROTEIN, PUTATIVE-RELATED"/>
    <property type="match status" value="1"/>
</dbReference>
<evidence type="ECO:0008006" key="5">
    <source>
        <dbReference type="Google" id="ProtNLM"/>
    </source>
</evidence>